<name>A0ABV5HX24_9RHOB</name>
<evidence type="ECO:0000313" key="3">
    <source>
        <dbReference type="Proteomes" id="UP001589670"/>
    </source>
</evidence>
<proteinExistence type="predicted"/>
<dbReference type="Gene3D" id="1.10.443.10">
    <property type="entry name" value="Intergrase catalytic core"/>
    <property type="match status" value="1"/>
</dbReference>
<gene>
    <name evidence="2" type="ORF">ACFFU4_04265</name>
</gene>
<dbReference type="RefSeq" id="WP_377067389.1">
    <property type="nucleotide sequence ID" value="NZ_JBHMEC010000008.1"/>
</dbReference>
<accession>A0ABV5HX24</accession>
<protein>
    <recommendedName>
        <fullName evidence="4">Phage integrase family protein</fullName>
    </recommendedName>
</protein>
<evidence type="ECO:0008006" key="4">
    <source>
        <dbReference type="Google" id="ProtNLM"/>
    </source>
</evidence>
<evidence type="ECO:0000313" key="2">
    <source>
        <dbReference type="EMBL" id="MFB9148962.1"/>
    </source>
</evidence>
<dbReference type="SUPFAM" id="SSF56349">
    <property type="entry name" value="DNA breaking-rejoining enzymes"/>
    <property type="match status" value="1"/>
</dbReference>
<keyword evidence="3" id="KW-1185">Reference proteome</keyword>
<reference evidence="2 3" key="1">
    <citation type="submission" date="2024-09" db="EMBL/GenBank/DDBJ databases">
        <authorList>
            <person name="Sun Q."/>
            <person name="Mori K."/>
        </authorList>
    </citation>
    <scope>NUCLEOTIDE SEQUENCE [LARGE SCALE GENOMIC DNA]</scope>
    <source>
        <strain evidence="2 3">CECT 9424</strain>
    </source>
</reference>
<keyword evidence="1" id="KW-0233">DNA recombination</keyword>
<dbReference type="EMBL" id="JBHMEC010000008">
    <property type="protein sequence ID" value="MFB9148962.1"/>
    <property type="molecule type" value="Genomic_DNA"/>
</dbReference>
<sequence length="604" mass="68243">MPFNPFLASSGPASALKVETMEHVLTWVNELCDREETTKKSYRDAVIWSGKHIRKPLSKIKADRNAVLAHFADHEYSKEWAKTFEAFRRRKRNLSAAINGATGVIAARADRNGRTDSWRRLIARLTHLLNTQPNNNSALHEKKIVGVQVLANLARSLEIESFELRGSALGLLYKAASSTGQRDAVIKTFAFLNETRKLGDAEVLACLPKEPISFVRPTGSARLQIPAALSEELEIWITIATRGPWSPTDKCFGDGVDRGPYTNAVRKVVSTAITISLFLETNRSTVAFAFADDILTEVVRTWRVWEIQADLRAIKAGTANGYLEYVETFLKRNGEAADHVRNILKTDKWLKSSRTSDTKMAPAAQRFCRRVVRDMEARANFLALHVKYRNKAEKHLQKAKTCRLRRKHHLEKARKYGTIAAFAALETDAAPIRIGSALRCTISGPSPWLNLGVNKSSNGRLFVPAGKSKNKQAIRAPISTKSRTRGIETLRWYEKKIRPLFPHHDENDFFFPAVKSMSKFLPYTTLKKWWDQTIAEFGFPGMNPHMFRHGQASILIANNPGNWAHVMARLGDTLETCMDYYGWMDEERLIEEGQNLLTKDLPNV</sequence>
<comment type="caution">
    <text evidence="2">The sequence shown here is derived from an EMBL/GenBank/DDBJ whole genome shotgun (WGS) entry which is preliminary data.</text>
</comment>
<dbReference type="Proteomes" id="UP001589670">
    <property type="component" value="Unassembled WGS sequence"/>
</dbReference>
<organism evidence="2 3">
    <name type="scientific">Roseovarius ramblicola</name>
    <dbReference type="NCBI Taxonomy" id="2022336"/>
    <lineage>
        <taxon>Bacteria</taxon>
        <taxon>Pseudomonadati</taxon>
        <taxon>Pseudomonadota</taxon>
        <taxon>Alphaproteobacteria</taxon>
        <taxon>Rhodobacterales</taxon>
        <taxon>Roseobacteraceae</taxon>
        <taxon>Roseovarius</taxon>
    </lineage>
</organism>
<dbReference type="InterPro" id="IPR013762">
    <property type="entry name" value="Integrase-like_cat_sf"/>
</dbReference>
<evidence type="ECO:0000256" key="1">
    <source>
        <dbReference type="ARBA" id="ARBA00023172"/>
    </source>
</evidence>
<dbReference type="InterPro" id="IPR011010">
    <property type="entry name" value="DNA_brk_join_enz"/>
</dbReference>